<accession>A0A2N5VI43</accession>
<evidence type="ECO:0000313" key="1">
    <source>
        <dbReference type="EMBL" id="PLW49657.1"/>
    </source>
</evidence>
<sequence length="55" mass="5752">QITGGLPSFSASSLAAQSMPACQITADSVMHDICDEIASDEYGHVGQDQVTTNRP</sequence>
<reference evidence="1 2" key="1">
    <citation type="submission" date="2017-11" db="EMBL/GenBank/DDBJ databases">
        <title>De novo assembly and phasing of dikaryotic genomes from two isolates of Puccinia coronata f. sp. avenae, the causal agent of oat crown rust.</title>
        <authorList>
            <person name="Miller M.E."/>
            <person name="Zhang Y."/>
            <person name="Omidvar V."/>
            <person name="Sperschneider J."/>
            <person name="Schwessinger B."/>
            <person name="Raley C."/>
            <person name="Palmer J.M."/>
            <person name="Garnica D."/>
            <person name="Upadhyaya N."/>
            <person name="Rathjen J."/>
            <person name="Taylor J.M."/>
            <person name="Park R.F."/>
            <person name="Dodds P.N."/>
            <person name="Hirsch C.D."/>
            <person name="Kianian S.F."/>
            <person name="Figueroa M."/>
        </authorList>
    </citation>
    <scope>NUCLEOTIDE SEQUENCE [LARGE SCALE GENOMIC DNA]</scope>
    <source>
        <strain evidence="1">12SD80</strain>
    </source>
</reference>
<dbReference type="AlphaFoldDB" id="A0A2N5VI43"/>
<gene>
    <name evidence="1" type="ORF">PCASD_02163</name>
</gene>
<proteinExistence type="predicted"/>
<protein>
    <submittedName>
        <fullName evidence="1">Uncharacterized protein</fullName>
    </submittedName>
</protein>
<evidence type="ECO:0000313" key="2">
    <source>
        <dbReference type="Proteomes" id="UP000235392"/>
    </source>
</evidence>
<feature type="non-terminal residue" evidence="1">
    <location>
        <position position="1"/>
    </location>
</feature>
<comment type="caution">
    <text evidence="1">The sequence shown here is derived from an EMBL/GenBank/DDBJ whole genome shotgun (WGS) entry which is preliminary data.</text>
</comment>
<dbReference type="EMBL" id="PGCI01000015">
    <property type="protein sequence ID" value="PLW49657.1"/>
    <property type="molecule type" value="Genomic_DNA"/>
</dbReference>
<organism evidence="1 2">
    <name type="scientific">Puccinia coronata f. sp. avenae</name>
    <dbReference type="NCBI Taxonomy" id="200324"/>
    <lineage>
        <taxon>Eukaryota</taxon>
        <taxon>Fungi</taxon>
        <taxon>Dikarya</taxon>
        <taxon>Basidiomycota</taxon>
        <taxon>Pucciniomycotina</taxon>
        <taxon>Pucciniomycetes</taxon>
        <taxon>Pucciniales</taxon>
        <taxon>Pucciniaceae</taxon>
        <taxon>Puccinia</taxon>
    </lineage>
</organism>
<name>A0A2N5VI43_9BASI</name>
<dbReference type="Proteomes" id="UP000235392">
    <property type="component" value="Unassembled WGS sequence"/>
</dbReference>